<evidence type="ECO:0000259" key="2">
    <source>
        <dbReference type="Pfam" id="PF12937"/>
    </source>
</evidence>
<reference evidence="3" key="1">
    <citation type="journal article" date="2023" name="G3 (Bethesda)">
        <title>Whole genome assembly and annotation of the endangered Caribbean coral Acropora cervicornis.</title>
        <authorList>
            <person name="Selwyn J.D."/>
            <person name="Vollmer S.V."/>
        </authorList>
    </citation>
    <scope>NUCLEOTIDE SEQUENCE</scope>
    <source>
        <strain evidence="3">K2</strain>
    </source>
</reference>
<feature type="compositionally biased region" description="Polar residues" evidence="1">
    <location>
        <begin position="216"/>
        <end position="228"/>
    </location>
</feature>
<keyword evidence="4" id="KW-1185">Reference proteome</keyword>
<evidence type="ECO:0000256" key="1">
    <source>
        <dbReference type="SAM" id="MobiDB-lite"/>
    </source>
</evidence>
<feature type="region of interest" description="Disordered" evidence="1">
    <location>
        <begin position="296"/>
        <end position="318"/>
    </location>
</feature>
<dbReference type="EMBL" id="JARQWQ010000038">
    <property type="protein sequence ID" value="KAK2559900.1"/>
    <property type="molecule type" value="Genomic_DNA"/>
</dbReference>
<dbReference type="Pfam" id="PF12937">
    <property type="entry name" value="F-box-like"/>
    <property type="match status" value="1"/>
</dbReference>
<feature type="region of interest" description="Disordered" evidence="1">
    <location>
        <begin position="1"/>
        <end position="55"/>
    </location>
</feature>
<feature type="compositionally biased region" description="Basic and acidic residues" evidence="1">
    <location>
        <begin position="296"/>
        <end position="307"/>
    </location>
</feature>
<feature type="domain" description="F-box" evidence="2">
    <location>
        <begin position="127"/>
        <end position="159"/>
    </location>
</feature>
<feature type="compositionally biased region" description="Basic residues" evidence="1">
    <location>
        <begin position="309"/>
        <end position="318"/>
    </location>
</feature>
<dbReference type="InterPro" id="IPR001810">
    <property type="entry name" value="F-box_dom"/>
</dbReference>
<dbReference type="Proteomes" id="UP001249851">
    <property type="component" value="Unassembled WGS sequence"/>
</dbReference>
<feature type="compositionally biased region" description="Basic and acidic residues" evidence="1">
    <location>
        <begin position="1"/>
        <end position="13"/>
    </location>
</feature>
<dbReference type="PANTHER" id="PTHR15493">
    <property type="entry name" value="F-BOX ONLY PROTEIN 5 AND 43"/>
    <property type="match status" value="1"/>
</dbReference>
<dbReference type="SUPFAM" id="SSF81383">
    <property type="entry name" value="F-box domain"/>
    <property type="match status" value="1"/>
</dbReference>
<protein>
    <submittedName>
        <fullName evidence="3">F-box only protein 43</fullName>
    </submittedName>
</protein>
<evidence type="ECO:0000313" key="3">
    <source>
        <dbReference type="EMBL" id="KAK2559900.1"/>
    </source>
</evidence>
<feature type="compositionally biased region" description="Polar residues" evidence="1">
    <location>
        <begin position="36"/>
        <end position="55"/>
    </location>
</feature>
<dbReference type="AlphaFoldDB" id="A0AAD9QFF5"/>
<organism evidence="3 4">
    <name type="scientific">Acropora cervicornis</name>
    <name type="common">Staghorn coral</name>
    <dbReference type="NCBI Taxonomy" id="6130"/>
    <lineage>
        <taxon>Eukaryota</taxon>
        <taxon>Metazoa</taxon>
        <taxon>Cnidaria</taxon>
        <taxon>Anthozoa</taxon>
        <taxon>Hexacorallia</taxon>
        <taxon>Scleractinia</taxon>
        <taxon>Astrocoeniina</taxon>
        <taxon>Acroporidae</taxon>
        <taxon>Acropora</taxon>
    </lineage>
</organism>
<dbReference type="InterPro" id="IPR036047">
    <property type="entry name" value="F-box-like_dom_sf"/>
</dbReference>
<feature type="region of interest" description="Disordered" evidence="1">
    <location>
        <begin position="205"/>
        <end position="228"/>
    </location>
</feature>
<reference evidence="3" key="2">
    <citation type="journal article" date="2023" name="Science">
        <title>Genomic signatures of disease resistance in endangered staghorn corals.</title>
        <authorList>
            <person name="Vollmer S.V."/>
            <person name="Selwyn J.D."/>
            <person name="Despard B.A."/>
            <person name="Roesel C.L."/>
        </authorList>
    </citation>
    <scope>NUCLEOTIDE SEQUENCE</scope>
    <source>
        <strain evidence="3">K2</strain>
    </source>
</reference>
<dbReference type="CDD" id="cd22086">
    <property type="entry name" value="F-box_EMI"/>
    <property type="match status" value="1"/>
</dbReference>
<comment type="caution">
    <text evidence="3">The sequence shown here is derived from an EMBL/GenBank/DDBJ whole genome shotgun (WGS) entry which is preliminary data.</text>
</comment>
<dbReference type="InterPro" id="IPR047147">
    <property type="entry name" value="FBX5_43"/>
</dbReference>
<dbReference type="Gene3D" id="1.20.1280.50">
    <property type="match status" value="1"/>
</dbReference>
<name>A0AAD9QFF5_ACRCE</name>
<dbReference type="GO" id="GO:0007088">
    <property type="term" value="P:regulation of mitotic nuclear division"/>
    <property type="evidence" value="ECO:0007669"/>
    <property type="project" value="InterPro"/>
</dbReference>
<sequence>MEEAKRDEKKKGNAYDVPSCLLSPESPGDHKFGRSTPISDASSASCFLTPPSSSEKVVNSRTRLDTLQDLTKLNFELDDDDWESSKQKSSQRTPLQPEDRIMIIERRCEEIRLDIISELLAYNCTPICENICSYLKPQDLYRFGCVSRRWRRFVKNCHLGERYREYIKQCEAGKENRGTPNFQKSTSFDYLTRFPLAGINLNIPQRQGQDQHSKVSETSTTQIYSSHTITPQIKNKLRPCPKCMSPSNISNSHNGHCQCQNQKCGLSFCPACLRDTQQHALSGECNGLSTALEKRLAPHKSGKDIVGSKKTKDRLKRL</sequence>
<gene>
    <name evidence="3" type="ORF">P5673_017470</name>
</gene>
<dbReference type="PANTHER" id="PTHR15493:SF9">
    <property type="entry name" value="GH14043P"/>
    <property type="match status" value="1"/>
</dbReference>
<accession>A0AAD9QFF5</accession>
<evidence type="ECO:0000313" key="4">
    <source>
        <dbReference type="Proteomes" id="UP001249851"/>
    </source>
</evidence>
<proteinExistence type="predicted"/>
<dbReference type="GO" id="GO:0045835">
    <property type="term" value="P:negative regulation of meiotic nuclear division"/>
    <property type="evidence" value="ECO:0007669"/>
    <property type="project" value="InterPro"/>
</dbReference>
<dbReference type="Gene3D" id="2.20.25.20">
    <property type="match status" value="1"/>
</dbReference>